<feature type="transmembrane region" description="Helical" evidence="1">
    <location>
        <begin position="28"/>
        <end position="48"/>
    </location>
</feature>
<keyword evidence="2" id="KW-0645">Protease</keyword>
<reference evidence="3" key="1">
    <citation type="journal article" date="2019" name="Int. J. Syst. Evol. Microbiol.">
        <title>The Global Catalogue of Microorganisms (GCM) 10K type strain sequencing project: providing services to taxonomists for standard genome sequencing and annotation.</title>
        <authorList>
            <consortium name="The Broad Institute Genomics Platform"/>
            <consortium name="The Broad Institute Genome Sequencing Center for Infectious Disease"/>
            <person name="Wu L."/>
            <person name="Ma J."/>
        </authorList>
    </citation>
    <scope>NUCLEOTIDE SEQUENCE [LARGE SCALE GENOMIC DNA]</scope>
    <source>
        <strain evidence="3">JCM 16114</strain>
    </source>
</reference>
<dbReference type="Pfam" id="PF13367">
    <property type="entry name" value="PrsW-protease"/>
    <property type="match status" value="1"/>
</dbReference>
<feature type="transmembrane region" description="Helical" evidence="1">
    <location>
        <begin position="54"/>
        <end position="77"/>
    </location>
</feature>
<protein>
    <submittedName>
        <fullName evidence="2">PrsW family intramembrane metalloprotease</fullName>
    </submittedName>
</protein>
<feature type="transmembrane region" description="Helical" evidence="1">
    <location>
        <begin position="130"/>
        <end position="149"/>
    </location>
</feature>
<dbReference type="Proteomes" id="UP001499843">
    <property type="component" value="Unassembled WGS sequence"/>
</dbReference>
<feature type="transmembrane region" description="Helical" evidence="1">
    <location>
        <begin position="89"/>
        <end position="110"/>
    </location>
</feature>
<feature type="transmembrane region" description="Helical" evidence="1">
    <location>
        <begin position="231"/>
        <end position="248"/>
    </location>
</feature>
<keyword evidence="2" id="KW-0378">Hydrolase</keyword>
<evidence type="ECO:0000313" key="3">
    <source>
        <dbReference type="Proteomes" id="UP001499843"/>
    </source>
</evidence>
<evidence type="ECO:0000313" key="2">
    <source>
        <dbReference type="EMBL" id="GAA2216561.1"/>
    </source>
</evidence>
<keyword evidence="1" id="KW-0472">Membrane</keyword>
<feature type="transmembrane region" description="Helical" evidence="1">
    <location>
        <begin position="206"/>
        <end position="224"/>
    </location>
</feature>
<dbReference type="EMBL" id="BAAAQX010000074">
    <property type="protein sequence ID" value="GAA2216561.1"/>
    <property type="molecule type" value="Genomic_DNA"/>
</dbReference>
<keyword evidence="1" id="KW-1133">Transmembrane helix</keyword>
<name>A0ABP5Q1W5_9ACTN</name>
<keyword evidence="3" id="KW-1185">Reference proteome</keyword>
<dbReference type="PANTHER" id="PTHR36844">
    <property type="entry name" value="PROTEASE PRSW"/>
    <property type="match status" value="1"/>
</dbReference>
<keyword evidence="2" id="KW-0482">Metalloprotease</keyword>
<comment type="caution">
    <text evidence="2">The sequence shown here is derived from an EMBL/GenBank/DDBJ whole genome shotgun (WGS) entry which is preliminary data.</text>
</comment>
<organism evidence="2 3">
    <name type="scientific">Nonomuraea monospora</name>
    <dbReference type="NCBI Taxonomy" id="568818"/>
    <lineage>
        <taxon>Bacteria</taxon>
        <taxon>Bacillati</taxon>
        <taxon>Actinomycetota</taxon>
        <taxon>Actinomycetes</taxon>
        <taxon>Streptosporangiales</taxon>
        <taxon>Streptosporangiaceae</taxon>
        <taxon>Nonomuraea</taxon>
    </lineage>
</organism>
<gene>
    <name evidence="2" type="ORF">GCM10009850_120310</name>
</gene>
<keyword evidence="1" id="KW-0812">Transmembrane</keyword>
<dbReference type="PANTHER" id="PTHR36844:SF1">
    <property type="entry name" value="PROTEASE PRSW"/>
    <property type="match status" value="1"/>
</dbReference>
<dbReference type="InterPro" id="IPR026898">
    <property type="entry name" value="PrsW"/>
</dbReference>
<feature type="transmembrane region" description="Helical" evidence="1">
    <location>
        <begin position="260"/>
        <end position="280"/>
    </location>
</feature>
<sequence>MARIVGEANGKRGITMTAPPLVQRPSKALLIGLVVSGVIALTVLAVMLLSGGVIGFGLSALLAVAPLPVLLAAVLSLDRLEPEPKLNLAFAFAWGAGVAIVAGIALTLAGQQLFARAGYTSAAVESIGTVVLAPLVEEALKGSALLLLLRRRAEIDGLTDGIVYASMAGLGFAAVENVGYYLLAFGEDGPGAAVQLFVLRGLIDPLGHPIYTSMIGLGVAFALTSRSQARYAAVPLGYVAAVFLHGLWNGAATTGSLEWLGAAYLVIMAALVLLIVVTVVERRQLIARMAYYLPAYGQTGLVSEADVRMLTTLSARKSARKWARGAGLGRAMSDYQQAATELTMLHLRNERQGVEPRRFAMERDALLGAMARARRW</sequence>
<evidence type="ECO:0000256" key="1">
    <source>
        <dbReference type="SAM" id="Phobius"/>
    </source>
</evidence>
<proteinExistence type="predicted"/>
<dbReference type="GO" id="GO:0008237">
    <property type="term" value="F:metallopeptidase activity"/>
    <property type="evidence" value="ECO:0007669"/>
    <property type="project" value="UniProtKB-KW"/>
</dbReference>
<accession>A0ABP5Q1W5</accession>
<feature type="transmembrane region" description="Helical" evidence="1">
    <location>
        <begin position="161"/>
        <end position="186"/>
    </location>
</feature>